<comment type="caution">
    <text evidence="5">The sequence shown here is derived from an EMBL/GenBank/DDBJ whole genome shotgun (WGS) entry which is preliminary data.</text>
</comment>
<dbReference type="AlphaFoldDB" id="A0A8H6X2A6"/>
<dbReference type="InterPro" id="IPR056884">
    <property type="entry name" value="NPHP3-like_N"/>
</dbReference>
<reference evidence="5" key="1">
    <citation type="submission" date="2020-05" db="EMBL/GenBank/DDBJ databases">
        <title>Mycena genomes resolve the evolution of fungal bioluminescence.</title>
        <authorList>
            <person name="Tsai I.J."/>
        </authorList>
    </citation>
    <scope>NUCLEOTIDE SEQUENCE</scope>
    <source>
        <strain evidence="5">CCC161011</strain>
    </source>
</reference>
<feature type="domain" description="Nephrocystin 3-like N-terminal" evidence="4">
    <location>
        <begin position="88"/>
        <end position="169"/>
    </location>
</feature>
<feature type="repeat" description="ANK" evidence="3">
    <location>
        <begin position="272"/>
        <end position="304"/>
    </location>
</feature>
<dbReference type="EMBL" id="JACAZI010000030">
    <property type="protein sequence ID" value="KAF7333090.1"/>
    <property type="molecule type" value="Genomic_DNA"/>
</dbReference>
<dbReference type="SMART" id="SM00248">
    <property type="entry name" value="ANK"/>
    <property type="match status" value="4"/>
</dbReference>
<dbReference type="Proteomes" id="UP000620124">
    <property type="component" value="Unassembled WGS sequence"/>
</dbReference>
<dbReference type="Gene3D" id="1.25.40.20">
    <property type="entry name" value="Ankyrin repeat-containing domain"/>
    <property type="match status" value="3"/>
</dbReference>
<proteinExistence type="predicted"/>
<dbReference type="PROSITE" id="PS50088">
    <property type="entry name" value="ANK_REPEAT"/>
    <property type="match status" value="4"/>
</dbReference>
<dbReference type="Pfam" id="PF24883">
    <property type="entry name" value="NPHP3_N"/>
    <property type="match status" value="1"/>
</dbReference>
<dbReference type="GO" id="GO:0005737">
    <property type="term" value="C:cytoplasm"/>
    <property type="evidence" value="ECO:0007669"/>
    <property type="project" value="TreeGrafter"/>
</dbReference>
<dbReference type="InterPro" id="IPR002110">
    <property type="entry name" value="Ankyrin_rpt"/>
</dbReference>
<accession>A0A8H6X2A6</accession>
<gene>
    <name evidence="5" type="ORF">MVEN_02374100</name>
</gene>
<dbReference type="Pfam" id="PF13637">
    <property type="entry name" value="Ank_4"/>
    <property type="match status" value="1"/>
</dbReference>
<evidence type="ECO:0000256" key="2">
    <source>
        <dbReference type="ARBA" id="ARBA00023043"/>
    </source>
</evidence>
<keyword evidence="6" id="KW-1185">Reference proteome</keyword>
<feature type="repeat" description="ANK" evidence="3">
    <location>
        <begin position="239"/>
        <end position="271"/>
    </location>
</feature>
<keyword evidence="2 3" id="KW-0040">ANK repeat</keyword>
<dbReference type="PRINTS" id="PR01415">
    <property type="entry name" value="ANKYRIN"/>
</dbReference>
<protein>
    <submittedName>
        <fullName evidence="5">HET-domain-containing protein</fullName>
    </submittedName>
</protein>
<organism evidence="5 6">
    <name type="scientific">Mycena venus</name>
    <dbReference type="NCBI Taxonomy" id="2733690"/>
    <lineage>
        <taxon>Eukaryota</taxon>
        <taxon>Fungi</taxon>
        <taxon>Dikarya</taxon>
        <taxon>Basidiomycota</taxon>
        <taxon>Agaricomycotina</taxon>
        <taxon>Agaricomycetes</taxon>
        <taxon>Agaricomycetidae</taxon>
        <taxon>Agaricales</taxon>
        <taxon>Marasmiineae</taxon>
        <taxon>Mycenaceae</taxon>
        <taxon>Mycena</taxon>
    </lineage>
</organism>
<feature type="repeat" description="ANK" evidence="3">
    <location>
        <begin position="305"/>
        <end position="337"/>
    </location>
</feature>
<dbReference type="OrthoDB" id="194358at2759"/>
<name>A0A8H6X2A6_9AGAR</name>
<evidence type="ECO:0000256" key="3">
    <source>
        <dbReference type="PROSITE-ProRule" id="PRU00023"/>
    </source>
</evidence>
<dbReference type="PROSITE" id="PS50297">
    <property type="entry name" value="ANK_REP_REGION"/>
    <property type="match status" value="4"/>
</dbReference>
<evidence type="ECO:0000256" key="1">
    <source>
        <dbReference type="ARBA" id="ARBA00022737"/>
    </source>
</evidence>
<dbReference type="InterPro" id="IPR036770">
    <property type="entry name" value="Ankyrin_rpt-contain_sf"/>
</dbReference>
<dbReference type="SUPFAM" id="SSF48403">
    <property type="entry name" value="Ankyrin repeat"/>
    <property type="match status" value="1"/>
</dbReference>
<feature type="repeat" description="ANK" evidence="3">
    <location>
        <begin position="206"/>
        <end position="238"/>
    </location>
</feature>
<evidence type="ECO:0000259" key="4">
    <source>
        <dbReference type="Pfam" id="PF24883"/>
    </source>
</evidence>
<dbReference type="PANTHER" id="PTHR24198">
    <property type="entry name" value="ANKYRIN REPEAT AND PROTEIN KINASE DOMAIN-CONTAINING PROTEIN"/>
    <property type="match status" value="1"/>
</dbReference>
<dbReference type="Pfam" id="PF12796">
    <property type="entry name" value="Ank_2"/>
    <property type="match status" value="1"/>
</dbReference>
<evidence type="ECO:0000313" key="6">
    <source>
        <dbReference type="Proteomes" id="UP000620124"/>
    </source>
</evidence>
<evidence type="ECO:0000313" key="5">
    <source>
        <dbReference type="EMBL" id="KAF7333090.1"/>
    </source>
</evidence>
<keyword evidence="1" id="KW-0677">Repeat</keyword>
<sequence>MSGECKESLTVIANLYGGTGGVGGVGGIIGGAAGTGEGAIMNINGVQSLTSNIVNQGQGLEEILVKWLKPPLDMDDRQCELRSLQHADTGHWLLTKYQFIKWKAVPGSLWIKGISGTGKSVLSSMVIQEITVACATGPKGSILPAVAYFFFDFRNKRQYMDSMLRTHVWDGPILPAVCICSEIGYLEGVHFLLMKHNTCVDQATKDGKTPLYLAWKNGHLDIVELLIKHNASVDQAIKYGWTMLHLASGNGHLKIVQLLIEHNASVDFTTGYGNTALHLALVKGHLHIARLLIEHNVSVNLATKRGWTALHLALDKGHLDIVKLLLEHNASINLHGQRLDALEVGAHQFHLIAKPA</sequence>
<dbReference type="PANTHER" id="PTHR24198:SF165">
    <property type="entry name" value="ANKYRIN REPEAT-CONTAINING PROTEIN-RELATED"/>
    <property type="match status" value="1"/>
</dbReference>